<reference evidence="1 2" key="1">
    <citation type="submission" date="2023-05" db="EMBL/GenBank/DDBJ databases">
        <title>B98-5 Cell Line De Novo Hybrid Assembly: An Optical Mapping Approach.</title>
        <authorList>
            <person name="Kananen K."/>
            <person name="Auerbach J.A."/>
            <person name="Kautto E."/>
            <person name="Blachly J.S."/>
        </authorList>
    </citation>
    <scope>NUCLEOTIDE SEQUENCE [LARGE SCALE GENOMIC DNA]</scope>
    <source>
        <strain evidence="1">B95-8</strain>
        <tissue evidence="1">Cell line</tissue>
    </source>
</reference>
<dbReference type="EMBL" id="JASSZA010000017">
    <property type="protein sequence ID" value="KAK2090157.1"/>
    <property type="molecule type" value="Genomic_DNA"/>
</dbReference>
<dbReference type="Proteomes" id="UP001266305">
    <property type="component" value="Unassembled WGS sequence"/>
</dbReference>
<feature type="non-terminal residue" evidence="1">
    <location>
        <position position="110"/>
    </location>
</feature>
<sequence length="110" mass="12416">MSVETFKEANNMLDGEEKSKYEETHFTYLGAFTIDFLLASGLYDEDGNGVDVNGAVARTEVFQETMAQSETVQKETQVQLEDQKLERIPYLGLHQTWGHQGKLEAPEALQ</sequence>
<comment type="caution">
    <text evidence="1">The sequence shown here is derived from an EMBL/GenBank/DDBJ whole genome shotgun (WGS) entry which is preliminary data.</text>
</comment>
<keyword evidence="2" id="KW-1185">Reference proteome</keyword>
<proteinExistence type="predicted"/>
<accession>A0ABQ9U190</accession>
<organism evidence="1 2">
    <name type="scientific">Saguinus oedipus</name>
    <name type="common">Cotton-top tamarin</name>
    <name type="synonym">Oedipomidas oedipus</name>
    <dbReference type="NCBI Taxonomy" id="9490"/>
    <lineage>
        <taxon>Eukaryota</taxon>
        <taxon>Metazoa</taxon>
        <taxon>Chordata</taxon>
        <taxon>Craniata</taxon>
        <taxon>Vertebrata</taxon>
        <taxon>Euteleostomi</taxon>
        <taxon>Mammalia</taxon>
        <taxon>Eutheria</taxon>
        <taxon>Euarchontoglires</taxon>
        <taxon>Primates</taxon>
        <taxon>Haplorrhini</taxon>
        <taxon>Platyrrhini</taxon>
        <taxon>Cebidae</taxon>
        <taxon>Callitrichinae</taxon>
        <taxon>Saguinus</taxon>
    </lineage>
</organism>
<gene>
    <name evidence="1" type="ORF">P7K49_031413</name>
</gene>
<name>A0ABQ9U190_SAGOE</name>
<evidence type="ECO:0000313" key="1">
    <source>
        <dbReference type="EMBL" id="KAK2090157.1"/>
    </source>
</evidence>
<protein>
    <submittedName>
        <fullName evidence="1">Uncharacterized protein</fullName>
    </submittedName>
</protein>
<evidence type="ECO:0000313" key="2">
    <source>
        <dbReference type="Proteomes" id="UP001266305"/>
    </source>
</evidence>